<evidence type="ECO:0000313" key="3">
    <source>
        <dbReference type="Proteomes" id="UP000546162"/>
    </source>
</evidence>
<evidence type="ECO:0000313" key="2">
    <source>
        <dbReference type="EMBL" id="MBB4744041.1"/>
    </source>
</evidence>
<keyword evidence="3" id="KW-1185">Reference proteome</keyword>
<organism evidence="2 3">
    <name type="scientific">Actinoplanes octamycinicus</name>
    <dbReference type="NCBI Taxonomy" id="135948"/>
    <lineage>
        <taxon>Bacteria</taxon>
        <taxon>Bacillati</taxon>
        <taxon>Actinomycetota</taxon>
        <taxon>Actinomycetes</taxon>
        <taxon>Micromonosporales</taxon>
        <taxon>Micromonosporaceae</taxon>
        <taxon>Actinoplanes</taxon>
    </lineage>
</organism>
<dbReference type="AlphaFoldDB" id="A0A7W7H4W8"/>
<proteinExistence type="predicted"/>
<accession>A0A7W7H4W8</accession>
<evidence type="ECO:0000256" key="1">
    <source>
        <dbReference type="SAM" id="MobiDB-lite"/>
    </source>
</evidence>
<name>A0A7W7H4W8_9ACTN</name>
<dbReference type="EMBL" id="JACHNB010000001">
    <property type="protein sequence ID" value="MBB4744041.1"/>
    <property type="molecule type" value="Genomic_DNA"/>
</dbReference>
<protein>
    <submittedName>
        <fullName evidence="2">Uncharacterized protein</fullName>
    </submittedName>
</protein>
<gene>
    <name evidence="2" type="ORF">BJY16_007500</name>
</gene>
<sequence>MPDAQGSMRRLLPTSGTFRLLTGHRVLSSALADDRCLVPRGVAPKLANIQIGKIPPVPKLSDIWHRNSELTNKSDRSAAGPAHVGGELPLVVA</sequence>
<dbReference type="Proteomes" id="UP000546162">
    <property type="component" value="Unassembled WGS sequence"/>
</dbReference>
<feature type="region of interest" description="Disordered" evidence="1">
    <location>
        <begin position="71"/>
        <end position="93"/>
    </location>
</feature>
<reference evidence="2 3" key="1">
    <citation type="submission" date="2020-08" db="EMBL/GenBank/DDBJ databases">
        <title>Sequencing the genomes of 1000 actinobacteria strains.</title>
        <authorList>
            <person name="Klenk H.-P."/>
        </authorList>
    </citation>
    <scope>NUCLEOTIDE SEQUENCE [LARGE SCALE GENOMIC DNA]</scope>
    <source>
        <strain evidence="2 3">DSM 45809</strain>
    </source>
</reference>
<comment type="caution">
    <text evidence="2">The sequence shown here is derived from an EMBL/GenBank/DDBJ whole genome shotgun (WGS) entry which is preliminary data.</text>
</comment>